<comment type="caution">
    <text evidence="1">The sequence shown here is derived from an EMBL/GenBank/DDBJ whole genome shotgun (WGS) entry which is preliminary data.</text>
</comment>
<dbReference type="EMBL" id="SRXT01000004">
    <property type="protein sequence ID" value="TGX53737.1"/>
    <property type="molecule type" value="Genomic_DNA"/>
</dbReference>
<dbReference type="Proteomes" id="UP000306147">
    <property type="component" value="Unassembled WGS sequence"/>
</dbReference>
<evidence type="ECO:0000313" key="1">
    <source>
        <dbReference type="EMBL" id="TGX53737.1"/>
    </source>
</evidence>
<protein>
    <submittedName>
        <fullName evidence="1">LysR family transcriptional regulator</fullName>
    </submittedName>
</protein>
<proteinExistence type="predicted"/>
<sequence length="80" mass="8827">MPPPRARWNPARQRIFLSALLETGSVVRAARAAGMSRSSAQRLRLRLAGTPFDRIWEHALAAHAARMADPFAPAAPEARR</sequence>
<organism evidence="1 2">
    <name type="scientific">Sphingomonas gei</name>
    <dbReference type="NCBI Taxonomy" id="1395960"/>
    <lineage>
        <taxon>Bacteria</taxon>
        <taxon>Pseudomonadati</taxon>
        <taxon>Pseudomonadota</taxon>
        <taxon>Alphaproteobacteria</taxon>
        <taxon>Sphingomonadales</taxon>
        <taxon>Sphingomonadaceae</taxon>
        <taxon>Sphingomonas</taxon>
    </lineage>
</organism>
<name>A0A4S1XDG5_9SPHN</name>
<accession>A0A4S1XDG5</accession>
<gene>
    <name evidence="1" type="ORF">E5A73_12245</name>
</gene>
<reference evidence="1 2" key="1">
    <citation type="submission" date="2019-04" db="EMBL/GenBank/DDBJ databases">
        <title>Sphingomonas psychrotolerans sp. nov., isolated from soil in the Tianshan Mountains, Xinjiang, China.</title>
        <authorList>
            <person name="Luo Y."/>
            <person name="Sheng H."/>
        </authorList>
    </citation>
    <scope>NUCLEOTIDE SEQUENCE [LARGE SCALE GENOMIC DNA]</scope>
    <source>
        <strain evidence="1 2">ZFGT-11</strain>
    </source>
</reference>
<evidence type="ECO:0000313" key="2">
    <source>
        <dbReference type="Proteomes" id="UP000306147"/>
    </source>
</evidence>
<keyword evidence="2" id="KW-1185">Reference proteome</keyword>
<dbReference type="AlphaFoldDB" id="A0A4S1XDG5"/>